<dbReference type="AlphaFoldDB" id="A0A1U7N9E1"/>
<dbReference type="EMBL" id="MKZS01000001">
    <property type="protein sequence ID" value="OLT62566.1"/>
    <property type="molecule type" value="Genomic_DNA"/>
</dbReference>
<accession>A0A1U7N9E1</accession>
<proteinExistence type="predicted"/>
<name>A0A1U7N9E1_9CYAN</name>
<dbReference type="RefSeq" id="WP_075904709.1">
    <property type="nucleotide sequence ID" value="NZ_MKZS01000001.1"/>
</dbReference>
<gene>
    <name evidence="1" type="ORF">BJP37_29600</name>
</gene>
<reference evidence="1 2" key="1">
    <citation type="submission" date="2016-10" db="EMBL/GenBank/DDBJ databases">
        <title>Comparative genomics uncovers the prolific and rare metabolic potential of the cyanobacterial genus Moorea.</title>
        <authorList>
            <person name="Leao T."/>
            <person name="Castelao G."/>
            <person name="Korobeynikov A."/>
            <person name="Monroe E.A."/>
            <person name="Podell S."/>
            <person name="Glukhov E."/>
            <person name="Allen E."/>
            <person name="Gerwick W.H."/>
            <person name="Gerwick L."/>
        </authorList>
    </citation>
    <scope>NUCLEOTIDE SEQUENCE [LARGE SCALE GENOMIC DNA]</scope>
    <source>
        <strain evidence="1 2">PNG5-198</strain>
    </source>
</reference>
<comment type="caution">
    <text evidence="1">The sequence shown here is derived from an EMBL/GenBank/DDBJ whole genome shotgun (WGS) entry which is preliminary data.</text>
</comment>
<evidence type="ECO:0000313" key="1">
    <source>
        <dbReference type="EMBL" id="OLT62566.1"/>
    </source>
</evidence>
<organism evidence="1 2">
    <name type="scientific">Moorena bouillonii PNG</name>
    <dbReference type="NCBI Taxonomy" id="568701"/>
    <lineage>
        <taxon>Bacteria</taxon>
        <taxon>Bacillati</taxon>
        <taxon>Cyanobacteriota</taxon>
        <taxon>Cyanophyceae</taxon>
        <taxon>Coleofasciculales</taxon>
        <taxon>Coleofasciculaceae</taxon>
        <taxon>Moorena</taxon>
    </lineage>
</organism>
<protein>
    <submittedName>
        <fullName evidence="1">Uncharacterized protein</fullName>
    </submittedName>
</protein>
<sequence length="80" mass="9113">MHLIFVKKLLVVLQGEPHFPPLALGYVAARNAPPCQTTFRRCTQEILSCIVQEKKDLLGLHLKYKRYIHRSAGNAVVEDK</sequence>
<keyword evidence="2" id="KW-1185">Reference proteome</keyword>
<evidence type="ECO:0000313" key="2">
    <source>
        <dbReference type="Proteomes" id="UP000186657"/>
    </source>
</evidence>
<dbReference type="Proteomes" id="UP000186657">
    <property type="component" value="Unassembled WGS sequence"/>
</dbReference>